<dbReference type="GO" id="GO:0098662">
    <property type="term" value="P:inorganic cation transmembrane transport"/>
    <property type="evidence" value="ECO:0007669"/>
    <property type="project" value="TreeGrafter"/>
</dbReference>
<feature type="transmembrane region" description="Helical" evidence="2">
    <location>
        <begin position="392"/>
        <end position="411"/>
    </location>
</feature>
<sequence>MPDYPIRIDVHGSAESHHRDTTTTAAPAAERAEIGTAEANMMGGGSGGLGTRWRLPRGLTRRRLRAAGAVVLILGLLHFLSPGNFSGIINNGIDPTLGTRPTTSITLASSLVSLIVPAAAGAAVRSAGGGMIGMLATGLLLRTSGFVHGVPHGWTTILFSLALSAVVARAGIRVPLRRNTSKVSVWSTVLIGGAPVLIETVWLAGILHGALRVPLDWATVAAGAVACVSPGVVVPILVGLADTSREWAEARIVRTLLAAVGVDVLVATTLFGVASAVLERRLCGNHSPVTLWWILFRAARELALGGMAGAGIAAAAVVLAPRVRHETVVKVWKWGGDKHVALFAATSTWMALAKTMGCPGAATSGVLVAWAAVGNMWDPTDVDIADKRLKHIWTLTEPFLFPLIGSSIHFAAFQPRILAAAGACVAASVAIKLCTTYAATTITRFERWERGFAAGVWTGKASVQAALSSVPLSLLSKHALTIPDLAQESIHGQTAFAAIVAAILIGAPLAASWVAFYKGPPTANTTTMQFAARSADATNESGADAIGEKAAEMKSLEKTASKETLSLGKKPRILRSAVEGVMVV</sequence>
<dbReference type="PANTHER" id="PTHR31102:SF1">
    <property type="entry name" value="CATION_H+ EXCHANGER DOMAIN-CONTAINING PROTEIN"/>
    <property type="match status" value="1"/>
</dbReference>
<dbReference type="PANTHER" id="PTHR31102">
    <property type="match status" value="1"/>
</dbReference>
<feature type="transmembrane region" description="Helical" evidence="2">
    <location>
        <begin position="217"/>
        <end position="240"/>
    </location>
</feature>
<feature type="transmembrane region" description="Helical" evidence="2">
    <location>
        <begin position="451"/>
        <end position="475"/>
    </location>
</feature>
<keyword evidence="4" id="KW-1185">Reference proteome</keyword>
<feature type="transmembrane region" description="Helical" evidence="2">
    <location>
        <begin position="154"/>
        <end position="172"/>
    </location>
</feature>
<feature type="compositionally biased region" description="Basic and acidic residues" evidence="1">
    <location>
        <begin position="1"/>
        <end position="21"/>
    </location>
</feature>
<dbReference type="InterPro" id="IPR051843">
    <property type="entry name" value="CPA1_transporter"/>
</dbReference>
<evidence type="ECO:0000256" key="2">
    <source>
        <dbReference type="SAM" id="Phobius"/>
    </source>
</evidence>
<feature type="transmembrane region" description="Helical" evidence="2">
    <location>
        <begin position="298"/>
        <end position="320"/>
    </location>
</feature>
<keyword evidence="2" id="KW-0472">Membrane</keyword>
<evidence type="ECO:0008006" key="5">
    <source>
        <dbReference type="Google" id="ProtNLM"/>
    </source>
</evidence>
<keyword evidence="2" id="KW-0812">Transmembrane</keyword>
<feature type="transmembrane region" description="Helical" evidence="2">
    <location>
        <begin position="64"/>
        <end position="85"/>
    </location>
</feature>
<reference evidence="3 4" key="1">
    <citation type="journal article" date="2019" name="Sci. Rep.">
        <title>Comparative genomics of chytrid fungi reveal insights into the obligate biotrophic and pathogenic lifestyle of Synchytrium endobioticum.</title>
        <authorList>
            <person name="van de Vossenberg B.T.L.H."/>
            <person name="Warris S."/>
            <person name="Nguyen H.D.T."/>
            <person name="van Gent-Pelzer M.P.E."/>
            <person name="Joly D.L."/>
            <person name="van de Geest H.C."/>
            <person name="Bonants P.J.M."/>
            <person name="Smith D.S."/>
            <person name="Levesque C.A."/>
            <person name="van der Lee T.A.J."/>
        </authorList>
    </citation>
    <scope>NUCLEOTIDE SEQUENCE [LARGE SCALE GENOMIC DNA]</scope>
    <source>
        <strain evidence="3 4">CBS 809.83</strain>
    </source>
</reference>
<dbReference type="EMBL" id="QEAQ01000044">
    <property type="protein sequence ID" value="TPX57965.1"/>
    <property type="molecule type" value="Genomic_DNA"/>
</dbReference>
<evidence type="ECO:0000313" key="3">
    <source>
        <dbReference type="EMBL" id="TPX57965.1"/>
    </source>
</evidence>
<dbReference type="Proteomes" id="UP000318582">
    <property type="component" value="Unassembled WGS sequence"/>
</dbReference>
<gene>
    <name evidence="3" type="ORF">PhCBS80983_g03452</name>
</gene>
<organism evidence="3 4">
    <name type="scientific">Powellomyces hirtus</name>
    <dbReference type="NCBI Taxonomy" id="109895"/>
    <lineage>
        <taxon>Eukaryota</taxon>
        <taxon>Fungi</taxon>
        <taxon>Fungi incertae sedis</taxon>
        <taxon>Chytridiomycota</taxon>
        <taxon>Chytridiomycota incertae sedis</taxon>
        <taxon>Chytridiomycetes</taxon>
        <taxon>Spizellomycetales</taxon>
        <taxon>Powellomycetaceae</taxon>
        <taxon>Powellomyces</taxon>
    </lineage>
</organism>
<evidence type="ECO:0000313" key="4">
    <source>
        <dbReference type="Proteomes" id="UP000318582"/>
    </source>
</evidence>
<dbReference type="AlphaFoldDB" id="A0A507E3U3"/>
<protein>
    <recommendedName>
        <fullName evidence="5">Cation/H+ exchanger domain-containing protein</fullName>
    </recommendedName>
</protein>
<comment type="caution">
    <text evidence="3">The sequence shown here is derived from an EMBL/GenBank/DDBJ whole genome shotgun (WGS) entry which is preliminary data.</text>
</comment>
<dbReference type="STRING" id="109895.A0A507E3U3"/>
<accession>A0A507E3U3</accession>
<proteinExistence type="predicted"/>
<name>A0A507E3U3_9FUNG</name>
<keyword evidence="2" id="KW-1133">Transmembrane helix</keyword>
<feature type="transmembrane region" description="Helical" evidence="2">
    <location>
        <begin position="252"/>
        <end position="278"/>
    </location>
</feature>
<feature type="transmembrane region" description="Helical" evidence="2">
    <location>
        <begin position="184"/>
        <end position="211"/>
    </location>
</feature>
<evidence type="ECO:0000256" key="1">
    <source>
        <dbReference type="SAM" id="MobiDB-lite"/>
    </source>
</evidence>
<feature type="region of interest" description="Disordered" evidence="1">
    <location>
        <begin position="1"/>
        <end position="28"/>
    </location>
</feature>
<feature type="transmembrane region" description="Helical" evidence="2">
    <location>
        <begin position="417"/>
        <end position="439"/>
    </location>
</feature>
<feature type="transmembrane region" description="Helical" evidence="2">
    <location>
        <begin position="495"/>
        <end position="516"/>
    </location>
</feature>